<evidence type="ECO:0000256" key="4">
    <source>
        <dbReference type="ARBA" id="ARBA00023040"/>
    </source>
</evidence>
<dbReference type="OrthoDB" id="6151005at2759"/>
<dbReference type="GeneID" id="119722708"/>
<dbReference type="InterPro" id="IPR000276">
    <property type="entry name" value="GPCR_Rhodpsn"/>
</dbReference>
<dbReference type="EnsemblMetazoa" id="XM_038192962.1">
    <property type="protein sequence ID" value="XP_038048890.1"/>
    <property type="gene ID" value="LOC119722708"/>
</dbReference>
<dbReference type="PANTHER" id="PTHR24243:SF208">
    <property type="entry name" value="PYROKININ-1 RECEPTOR"/>
    <property type="match status" value="1"/>
</dbReference>
<dbReference type="RefSeq" id="XP_038048890.1">
    <property type="nucleotide sequence ID" value="XM_038192962.1"/>
</dbReference>
<feature type="transmembrane region" description="Helical" evidence="9">
    <location>
        <begin position="390"/>
        <end position="410"/>
    </location>
</feature>
<name>A0A913ZD75_PATMI</name>
<dbReference type="GO" id="GO:0004930">
    <property type="term" value="F:G protein-coupled receptor activity"/>
    <property type="evidence" value="ECO:0007669"/>
    <property type="project" value="UniProtKB-KW"/>
</dbReference>
<comment type="similarity">
    <text evidence="8">Belongs to the G-protein coupled receptor 1 family.</text>
</comment>
<keyword evidence="2 8" id="KW-0812">Transmembrane</keyword>
<evidence type="ECO:0000256" key="8">
    <source>
        <dbReference type="RuleBase" id="RU000688"/>
    </source>
</evidence>
<evidence type="ECO:0000313" key="11">
    <source>
        <dbReference type="EnsemblMetazoa" id="XP_038048890.1"/>
    </source>
</evidence>
<feature type="transmembrane region" description="Helical" evidence="9">
    <location>
        <begin position="231"/>
        <end position="251"/>
    </location>
</feature>
<dbReference type="PRINTS" id="PR00237">
    <property type="entry name" value="GPCRRHODOPSN"/>
</dbReference>
<evidence type="ECO:0000256" key="5">
    <source>
        <dbReference type="ARBA" id="ARBA00023136"/>
    </source>
</evidence>
<sequence>MSSYYANVTIYAQATTSLAELDILVCTFFTCVFQNHSDNCSVAYSIPQMDHLLIWDKTGPSPWAPMNESFDVPSNERYKLLNHSLRILALKNPAEADQLVYSSTQTVLYGFVLPVLKLLGILSILSFYFTLCRVPSMRNITNFYLTNLAVADLMVLISEATHEQCVALTTQNKLDVSYLGNSAQAVLTLLAYTGDVGVISSIAFVTLLSYDRYFAICHPFQHRNLNLKRRAIRAAVCIWFLSFSLNLIYFVSQFLRFNVPLFKCLVWPTEEKYKHLSGNVWVFGNNDDATLGTLSLVLHYMFFCAFMLSSILTVTFNMLLIKGLHAPNPTGDQIRGPSKHLRRVTLILGINTAVVFVCLLPQAICALIVILSHSRKEVDVNEDVKWGLNFMAACLRVMNSSINSVIFNAGSGRYRKAFKQAFCCRKRQQVPTNNIPLQTLPRTDPADRIRS</sequence>
<feature type="transmembrane region" description="Helical" evidence="9">
    <location>
        <begin position="345"/>
        <end position="370"/>
    </location>
</feature>
<keyword evidence="6 8" id="KW-0675">Receptor</keyword>
<keyword evidence="5 9" id="KW-0472">Membrane</keyword>
<reference evidence="11" key="1">
    <citation type="submission" date="2022-11" db="UniProtKB">
        <authorList>
            <consortium name="EnsemblMetazoa"/>
        </authorList>
    </citation>
    <scope>IDENTIFICATION</scope>
</reference>
<proteinExistence type="inferred from homology"/>
<evidence type="ECO:0000256" key="9">
    <source>
        <dbReference type="SAM" id="Phobius"/>
    </source>
</evidence>
<dbReference type="AlphaFoldDB" id="A0A913ZD75"/>
<dbReference type="Pfam" id="PF00001">
    <property type="entry name" value="7tm_1"/>
    <property type="match status" value="1"/>
</dbReference>
<dbReference type="Gene3D" id="1.20.1070.10">
    <property type="entry name" value="Rhodopsin 7-helix transmembrane proteins"/>
    <property type="match status" value="1"/>
</dbReference>
<evidence type="ECO:0000259" key="10">
    <source>
        <dbReference type="PROSITE" id="PS50262"/>
    </source>
</evidence>
<dbReference type="SUPFAM" id="SSF81321">
    <property type="entry name" value="Family A G protein-coupled receptor-like"/>
    <property type="match status" value="1"/>
</dbReference>
<organism evidence="11 12">
    <name type="scientific">Patiria miniata</name>
    <name type="common">Bat star</name>
    <name type="synonym">Asterina miniata</name>
    <dbReference type="NCBI Taxonomy" id="46514"/>
    <lineage>
        <taxon>Eukaryota</taxon>
        <taxon>Metazoa</taxon>
        <taxon>Echinodermata</taxon>
        <taxon>Eleutherozoa</taxon>
        <taxon>Asterozoa</taxon>
        <taxon>Asteroidea</taxon>
        <taxon>Valvatacea</taxon>
        <taxon>Valvatida</taxon>
        <taxon>Asterinidae</taxon>
        <taxon>Patiria</taxon>
    </lineage>
</organism>
<keyword evidence="3 9" id="KW-1133">Transmembrane helix</keyword>
<keyword evidence="12" id="KW-1185">Reference proteome</keyword>
<dbReference type="PROSITE" id="PS50262">
    <property type="entry name" value="G_PROTEIN_RECEP_F1_2"/>
    <property type="match status" value="1"/>
</dbReference>
<dbReference type="PROSITE" id="PS00237">
    <property type="entry name" value="G_PROTEIN_RECEP_F1_1"/>
    <property type="match status" value="1"/>
</dbReference>
<dbReference type="GO" id="GO:0005886">
    <property type="term" value="C:plasma membrane"/>
    <property type="evidence" value="ECO:0007669"/>
    <property type="project" value="TreeGrafter"/>
</dbReference>
<keyword evidence="7 8" id="KW-0807">Transducer</keyword>
<dbReference type="PANTHER" id="PTHR24243">
    <property type="entry name" value="G-PROTEIN COUPLED RECEPTOR"/>
    <property type="match status" value="1"/>
</dbReference>
<keyword evidence="4 8" id="KW-0297">G-protein coupled receptor</keyword>
<dbReference type="Proteomes" id="UP000887568">
    <property type="component" value="Unplaced"/>
</dbReference>
<feature type="transmembrane region" description="Helical" evidence="9">
    <location>
        <begin position="300"/>
        <end position="324"/>
    </location>
</feature>
<feature type="transmembrane region" description="Helical" evidence="9">
    <location>
        <begin position="107"/>
        <end position="131"/>
    </location>
</feature>
<dbReference type="InterPro" id="IPR017452">
    <property type="entry name" value="GPCR_Rhodpsn_7TM"/>
</dbReference>
<evidence type="ECO:0000256" key="2">
    <source>
        <dbReference type="ARBA" id="ARBA00022692"/>
    </source>
</evidence>
<protein>
    <recommendedName>
        <fullName evidence="10">G-protein coupled receptors family 1 profile domain-containing protein</fullName>
    </recommendedName>
</protein>
<evidence type="ECO:0000313" key="12">
    <source>
        <dbReference type="Proteomes" id="UP000887568"/>
    </source>
</evidence>
<evidence type="ECO:0000256" key="6">
    <source>
        <dbReference type="ARBA" id="ARBA00023170"/>
    </source>
</evidence>
<feature type="transmembrane region" description="Helical" evidence="9">
    <location>
        <begin position="182"/>
        <end position="210"/>
    </location>
</feature>
<comment type="subcellular location">
    <subcellularLocation>
        <location evidence="1">Membrane</location>
        <topology evidence="1">Multi-pass membrane protein</topology>
    </subcellularLocation>
</comment>
<evidence type="ECO:0000256" key="1">
    <source>
        <dbReference type="ARBA" id="ARBA00004141"/>
    </source>
</evidence>
<feature type="domain" description="G-protein coupled receptors family 1 profile" evidence="10">
    <location>
        <begin position="120"/>
        <end position="407"/>
    </location>
</feature>
<evidence type="ECO:0000256" key="7">
    <source>
        <dbReference type="ARBA" id="ARBA00023224"/>
    </source>
</evidence>
<evidence type="ECO:0000256" key="3">
    <source>
        <dbReference type="ARBA" id="ARBA00022989"/>
    </source>
</evidence>
<accession>A0A913ZD75</accession>